<sequence length="286" mass="31669">MFGYLPLLAIVIFLLMASLRVLNEYERGVIFRLGRIIKAKGPGLILLFPVIDRMTKVSLRTIAMDIPHQDVITRDNVSIKVNAVVYFRVAEPIKAILEVEDYMYATSQISQTTLRSVCGGVELDEILAHRDKVNERVQTILDAHTGPWGIKVANVELKYIDLPQEMQRAMAKQAEAERERRAKIINAEGEFQAAARLAEAAEIISVRPEAMQLRYLQTIREMAAESQATTILPIPLDFIRSFFNGPSHAAAPTSAQSPVTVAQPREGLGRDDPAVPGALAAPRDDA</sequence>
<organism evidence="5 6">
    <name type="scientific">Solidesulfovibrio aerotolerans</name>
    <dbReference type="NCBI Taxonomy" id="295255"/>
    <lineage>
        <taxon>Bacteria</taxon>
        <taxon>Pseudomonadati</taxon>
        <taxon>Thermodesulfobacteriota</taxon>
        <taxon>Desulfovibrionia</taxon>
        <taxon>Desulfovibrionales</taxon>
        <taxon>Desulfovibrionaceae</taxon>
        <taxon>Solidesulfovibrio</taxon>
    </lineage>
</organism>
<dbReference type="CDD" id="cd08826">
    <property type="entry name" value="SPFH_eoslipins_u1"/>
    <property type="match status" value="1"/>
</dbReference>
<dbReference type="InterPro" id="IPR036013">
    <property type="entry name" value="Band_7/SPFH_dom_sf"/>
</dbReference>
<dbReference type="Proteomes" id="UP000482487">
    <property type="component" value="Unassembled WGS sequence"/>
</dbReference>
<dbReference type="GO" id="GO:0098552">
    <property type="term" value="C:side of membrane"/>
    <property type="evidence" value="ECO:0007669"/>
    <property type="project" value="UniProtKB-ARBA"/>
</dbReference>
<dbReference type="GO" id="GO:0005886">
    <property type="term" value="C:plasma membrane"/>
    <property type="evidence" value="ECO:0007669"/>
    <property type="project" value="InterPro"/>
</dbReference>
<dbReference type="PANTHER" id="PTHR10264">
    <property type="entry name" value="BAND 7 PROTEIN-RELATED"/>
    <property type="match status" value="1"/>
</dbReference>
<evidence type="ECO:0000313" key="6">
    <source>
        <dbReference type="Proteomes" id="UP000482487"/>
    </source>
</evidence>
<dbReference type="Gene3D" id="3.30.479.30">
    <property type="entry name" value="Band 7 domain"/>
    <property type="match status" value="1"/>
</dbReference>
<dbReference type="EMBL" id="WVUD01000007">
    <property type="protein sequence ID" value="MYL82725.1"/>
    <property type="molecule type" value="Genomic_DNA"/>
</dbReference>
<evidence type="ECO:0000256" key="3">
    <source>
        <dbReference type="SAM" id="MobiDB-lite"/>
    </source>
</evidence>
<dbReference type="PRINTS" id="PR00721">
    <property type="entry name" value="STOMATIN"/>
</dbReference>
<comment type="caution">
    <text evidence="5">The sequence shown here is derived from an EMBL/GenBank/DDBJ whole genome shotgun (WGS) entry which is preliminary data.</text>
</comment>
<evidence type="ECO:0000313" key="5">
    <source>
        <dbReference type="EMBL" id="MYL82725.1"/>
    </source>
</evidence>
<dbReference type="AlphaFoldDB" id="A0A7C9IK61"/>
<dbReference type="RefSeq" id="WP_160959569.1">
    <property type="nucleotide sequence ID" value="NZ_WVUD01000007.1"/>
</dbReference>
<keyword evidence="6" id="KW-1185">Reference proteome</keyword>
<name>A0A7C9IK61_9BACT</name>
<dbReference type="PANTHER" id="PTHR10264:SF19">
    <property type="entry name" value="AT06885P-RELATED"/>
    <property type="match status" value="1"/>
</dbReference>
<dbReference type="InterPro" id="IPR001972">
    <property type="entry name" value="Stomatin_HflK_fam"/>
</dbReference>
<gene>
    <name evidence="5" type="ORF">GTA51_06190</name>
</gene>
<protein>
    <submittedName>
        <fullName evidence="5">Slipin family protein</fullName>
    </submittedName>
</protein>
<dbReference type="InterPro" id="IPR001107">
    <property type="entry name" value="Band_7"/>
</dbReference>
<proteinExistence type="inferred from homology"/>
<dbReference type="FunFam" id="3.30.479.30:FF:000004">
    <property type="entry name" value="Putative membrane protease family, stomatin"/>
    <property type="match status" value="1"/>
</dbReference>
<evidence type="ECO:0000256" key="2">
    <source>
        <dbReference type="ARBA" id="ARBA00008164"/>
    </source>
</evidence>
<dbReference type="SUPFAM" id="SSF117892">
    <property type="entry name" value="Band 7/SPFH domain"/>
    <property type="match status" value="1"/>
</dbReference>
<comment type="subcellular location">
    <subcellularLocation>
        <location evidence="1">Membrane</location>
        <topology evidence="1">Single-pass membrane protein</topology>
    </subcellularLocation>
</comment>
<evidence type="ECO:0000259" key="4">
    <source>
        <dbReference type="SMART" id="SM00244"/>
    </source>
</evidence>
<dbReference type="SMART" id="SM00244">
    <property type="entry name" value="PHB"/>
    <property type="match status" value="1"/>
</dbReference>
<dbReference type="InterPro" id="IPR043202">
    <property type="entry name" value="Band-7_stomatin-like"/>
</dbReference>
<reference evidence="5 6" key="1">
    <citation type="submission" date="2020-01" db="EMBL/GenBank/DDBJ databases">
        <title>Genome sequence of Desulfovibrio aerotolerans DSM 16695(T).</title>
        <authorList>
            <person name="Karnachuk O."/>
            <person name="Avakyan M."/>
            <person name="Mardanov A."/>
            <person name="Kadnikov V."/>
            <person name="Ravin N."/>
        </authorList>
    </citation>
    <scope>NUCLEOTIDE SEQUENCE [LARGE SCALE GENOMIC DNA]</scope>
    <source>
        <strain evidence="5 6">DSM 16695</strain>
    </source>
</reference>
<comment type="similarity">
    <text evidence="2">Belongs to the band 7/mec-2 family.</text>
</comment>
<dbReference type="Gene3D" id="6.10.250.2090">
    <property type="match status" value="1"/>
</dbReference>
<dbReference type="OrthoDB" id="9809197at2"/>
<feature type="region of interest" description="Disordered" evidence="3">
    <location>
        <begin position="249"/>
        <end position="286"/>
    </location>
</feature>
<evidence type="ECO:0000256" key="1">
    <source>
        <dbReference type="ARBA" id="ARBA00004167"/>
    </source>
</evidence>
<accession>A0A7C9IK61</accession>
<feature type="domain" description="Band 7" evidence="4">
    <location>
        <begin position="17"/>
        <end position="174"/>
    </location>
</feature>
<dbReference type="Pfam" id="PF01145">
    <property type="entry name" value="Band_7"/>
    <property type="match status" value="1"/>
</dbReference>